<reference evidence="3 4" key="1">
    <citation type="journal article" date="2018" name="Nat. Biotechnol.">
        <title>A standardized bacterial taxonomy based on genome phylogeny substantially revises the tree of life.</title>
        <authorList>
            <person name="Parks D.H."/>
            <person name="Chuvochina M."/>
            <person name="Waite D.W."/>
            <person name="Rinke C."/>
            <person name="Skarshewski A."/>
            <person name="Chaumeil P.A."/>
            <person name="Hugenholtz P."/>
        </authorList>
    </citation>
    <scope>NUCLEOTIDE SEQUENCE [LARGE SCALE GENOMIC DNA]</scope>
    <source>
        <strain evidence="3">UBA8844</strain>
    </source>
</reference>
<dbReference type="PANTHER" id="PTHR42879:SF2">
    <property type="entry name" value="3-OXOACYL-[ACYL-CARRIER-PROTEIN] REDUCTASE FABG"/>
    <property type="match status" value="1"/>
</dbReference>
<gene>
    <name evidence="3" type="ORF">DGD08_01190</name>
</gene>
<evidence type="ECO:0000256" key="1">
    <source>
        <dbReference type="ARBA" id="ARBA00006484"/>
    </source>
</evidence>
<proteinExistence type="inferred from homology"/>
<feature type="domain" description="Ketoreductase" evidence="2">
    <location>
        <begin position="4"/>
        <end position="188"/>
    </location>
</feature>
<organism evidence="3 4">
    <name type="scientific">Gemmatimonas aurantiaca</name>
    <dbReference type="NCBI Taxonomy" id="173480"/>
    <lineage>
        <taxon>Bacteria</taxon>
        <taxon>Pseudomonadati</taxon>
        <taxon>Gemmatimonadota</taxon>
        <taxon>Gemmatimonadia</taxon>
        <taxon>Gemmatimonadales</taxon>
        <taxon>Gemmatimonadaceae</taxon>
        <taxon>Gemmatimonas</taxon>
    </lineage>
</organism>
<dbReference type="OMA" id="GAHFKKQ"/>
<accession>A0A3D4V3X6</accession>
<comment type="caution">
    <text evidence="3">The sequence shown here is derived from an EMBL/GenBank/DDBJ whole genome shotgun (WGS) entry which is preliminary data.</text>
</comment>
<dbReference type="SUPFAM" id="SSF51735">
    <property type="entry name" value="NAD(P)-binding Rossmann-fold domains"/>
    <property type="match status" value="1"/>
</dbReference>
<dbReference type="NCBIfam" id="NF005559">
    <property type="entry name" value="PRK07231.1"/>
    <property type="match status" value="1"/>
</dbReference>
<dbReference type="AlphaFoldDB" id="A0A3D4V3X6"/>
<comment type="similarity">
    <text evidence="1">Belongs to the short-chain dehydrogenases/reductases (SDR) family.</text>
</comment>
<dbReference type="Proteomes" id="UP000264071">
    <property type="component" value="Unassembled WGS sequence"/>
</dbReference>
<dbReference type="FunFam" id="3.40.50.720:FF:000084">
    <property type="entry name" value="Short-chain dehydrogenase reductase"/>
    <property type="match status" value="1"/>
</dbReference>
<dbReference type="Pfam" id="PF13561">
    <property type="entry name" value="adh_short_C2"/>
    <property type="match status" value="1"/>
</dbReference>
<dbReference type="InterPro" id="IPR036291">
    <property type="entry name" value="NAD(P)-bd_dom_sf"/>
</dbReference>
<dbReference type="PRINTS" id="PR00080">
    <property type="entry name" value="SDRFAMILY"/>
</dbReference>
<dbReference type="InterPro" id="IPR050259">
    <property type="entry name" value="SDR"/>
</dbReference>
<dbReference type="PANTHER" id="PTHR42879">
    <property type="entry name" value="3-OXOACYL-(ACYL-CARRIER-PROTEIN) REDUCTASE"/>
    <property type="match status" value="1"/>
</dbReference>
<evidence type="ECO:0000313" key="3">
    <source>
        <dbReference type="EMBL" id="HCT55805.1"/>
    </source>
</evidence>
<name>A0A3D4V3X6_9BACT</name>
<dbReference type="InterPro" id="IPR002347">
    <property type="entry name" value="SDR_fam"/>
</dbReference>
<evidence type="ECO:0000313" key="4">
    <source>
        <dbReference type="Proteomes" id="UP000264071"/>
    </source>
</evidence>
<dbReference type="EMBL" id="DPIY01000001">
    <property type="protein sequence ID" value="HCT55805.1"/>
    <property type="molecule type" value="Genomic_DNA"/>
</dbReference>
<evidence type="ECO:0000259" key="2">
    <source>
        <dbReference type="SMART" id="SM00822"/>
    </source>
</evidence>
<dbReference type="PRINTS" id="PR00081">
    <property type="entry name" value="GDHRDH"/>
</dbReference>
<dbReference type="SMART" id="SM00822">
    <property type="entry name" value="PKS_KR"/>
    <property type="match status" value="1"/>
</dbReference>
<sequence>MSSPVVCVTGATRGIGAATAEQFVRDGATVFVAGRERAACERVAERLTALGPGTAVPLLLDVSEATSIADAFRTIFSHSKRLDVLVNNAGVMPSGLLGTLDRAAIDAAFAVNTTGAILCLQSAMRLMQRARHGAIINVSSVLASHGVAGRTAYAASKAALEAATRTAAAECASWGIRVNAVAPGWIDTDLVAEYSTSEQDAIRARVPMGRVGRPEEVARAITFLASDASSYITGVVLPVDGGYVP</sequence>
<dbReference type="Gene3D" id="3.40.50.720">
    <property type="entry name" value="NAD(P)-binding Rossmann-like Domain"/>
    <property type="match status" value="1"/>
</dbReference>
<protein>
    <submittedName>
        <fullName evidence="3">SDR family NAD(P)-dependent oxidoreductase</fullName>
    </submittedName>
</protein>
<dbReference type="InterPro" id="IPR057326">
    <property type="entry name" value="KR_dom"/>
</dbReference>